<accession>A0A654KIX3</accession>
<organism evidence="10 11">
    <name type="scientific">Taylorella equigenitalis (strain MCE9)</name>
    <dbReference type="NCBI Taxonomy" id="937774"/>
    <lineage>
        <taxon>Bacteria</taxon>
        <taxon>Pseudomonadati</taxon>
        <taxon>Pseudomonadota</taxon>
        <taxon>Betaproteobacteria</taxon>
        <taxon>Burkholderiales</taxon>
        <taxon>Alcaligenaceae</taxon>
        <taxon>Taylorella</taxon>
    </lineage>
</organism>
<dbReference type="InterPro" id="IPR026021">
    <property type="entry name" value="YdjA-like"/>
</dbReference>
<evidence type="ECO:0000256" key="2">
    <source>
        <dbReference type="ARBA" id="ARBA00022630"/>
    </source>
</evidence>
<protein>
    <recommendedName>
        <fullName evidence="7">Putative NAD(P)H nitroreductase</fullName>
        <ecNumber evidence="7">1.-.-.-</ecNumber>
    </recommendedName>
</protein>
<evidence type="ECO:0000256" key="1">
    <source>
        <dbReference type="ARBA" id="ARBA00007118"/>
    </source>
</evidence>
<evidence type="ECO:0000259" key="9">
    <source>
        <dbReference type="Pfam" id="PF00881"/>
    </source>
</evidence>
<dbReference type="SUPFAM" id="SSF55469">
    <property type="entry name" value="FMN-dependent nitroreductase-like"/>
    <property type="match status" value="1"/>
</dbReference>
<feature type="binding site" description="in other chain" evidence="8">
    <location>
        <begin position="16"/>
        <end position="18"/>
    </location>
    <ligand>
        <name>FMN</name>
        <dbReference type="ChEBI" id="CHEBI:58210"/>
        <note>ligand shared between dimeric partners</note>
    </ligand>
</feature>
<evidence type="ECO:0000256" key="5">
    <source>
        <dbReference type="ARBA" id="ARBA00023002"/>
    </source>
</evidence>
<dbReference type="GO" id="GO:0016491">
    <property type="term" value="F:oxidoreductase activity"/>
    <property type="evidence" value="ECO:0007669"/>
    <property type="project" value="UniProtKB-UniRule"/>
</dbReference>
<keyword evidence="4 7" id="KW-0521">NADP</keyword>
<dbReference type="InterPro" id="IPR000415">
    <property type="entry name" value="Nitroreductase-like"/>
</dbReference>
<dbReference type="CDD" id="cd02135">
    <property type="entry name" value="YdjA-like"/>
    <property type="match status" value="1"/>
</dbReference>
<evidence type="ECO:0000256" key="4">
    <source>
        <dbReference type="ARBA" id="ARBA00022857"/>
    </source>
</evidence>
<feature type="domain" description="Nitroreductase" evidence="9">
    <location>
        <begin position="15"/>
        <end position="172"/>
    </location>
</feature>
<dbReference type="EC" id="1.-.-.-" evidence="7"/>
<comment type="cofactor">
    <cofactor evidence="8">
        <name>FMN</name>
        <dbReference type="ChEBI" id="CHEBI:58210"/>
    </cofactor>
    <text evidence="8">Binds 1 FMN per subunit.</text>
</comment>
<feature type="binding site" description="in other chain" evidence="8">
    <location>
        <begin position="141"/>
        <end position="143"/>
    </location>
    <ligand>
        <name>FMN</name>
        <dbReference type="ChEBI" id="CHEBI:58210"/>
        <note>ligand shared between dimeric partners</note>
    </ligand>
</feature>
<proteinExistence type="inferred from homology"/>
<evidence type="ECO:0000256" key="6">
    <source>
        <dbReference type="ARBA" id="ARBA00023027"/>
    </source>
</evidence>
<dbReference type="PANTHER" id="PTHR43821:SF1">
    <property type="entry name" value="NAD(P)H NITROREDUCTASE YDJA-RELATED"/>
    <property type="match status" value="1"/>
</dbReference>
<keyword evidence="3 7" id="KW-0288">FMN</keyword>
<keyword evidence="6 7" id="KW-0520">NAD</keyword>
<dbReference type="InterPro" id="IPR052530">
    <property type="entry name" value="NAD(P)H_nitroreductase"/>
</dbReference>
<keyword evidence="2 7" id="KW-0285">Flavoprotein</keyword>
<evidence type="ECO:0000256" key="3">
    <source>
        <dbReference type="ARBA" id="ARBA00022643"/>
    </source>
</evidence>
<dbReference type="AlphaFoldDB" id="A0A654KIX3"/>
<dbReference type="PANTHER" id="PTHR43821">
    <property type="entry name" value="NAD(P)H NITROREDUCTASE YDJA-RELATED"/>
    <property type="match status" value="1"/>
</dbReference>
<reference evidence="10 11" key="1">
    <citation type="journal article" date="2011" name="J. Bacteriol.">
        <title>Genome sequence of Taylorella equigenitalis MCE9, the causative agent of contagious equine metritis.</title>
        <authorList>
            <person name="Hebert L."/>
            <person name="Moumen B."/>
            <person name="Duquesne F."/>
            <person name="Breuil M.F."/>
            <person name="Laugier C."/>
            <person name="Batto J.M."/>
            <person name="Renault P."/>
            <person name="Petry S."/>
        </authorList>
    </citation>
    <scope>NUCLEOTIDE SEQUENCE [LARGE SCALE GENOMIC DNA]</scope>
    <source>
        <strain evidence="10 11">MCE9</strain>
    </source>
</reference>
<name>A0A654KIX3_TAYEM</name>
<sequence length="200" mass="23016">MRFPMENKLITSIINRSSMKDIADPAPSMDELNLAFRAAMAAPDHGKLRPWRFKVIEGREKILKFTNYAIDIRQNSDQRMPEDKVEIIRKLYSKVPMIILVACHMDYQNTRIPEDERVISTACATMNLINCLESMGYGLFWSTGIATYFDEFQSAIGFNSLDYKYMGMILVGTPQSEKPVKDRPDVADHVEFWDGTFKNL</sequence>
<dbReference type="PIRSF" id="PIRSF000232">
    <property type="entry name" value="YdjA"/>
    <property type="match status" value="1"/>
</dbReference>
<evidence type="ECO:0000313" key="11">
    <source>
        <dbReference type="Proteomes" id="UP000007472"/>
    </source>
</evidence>
<evidence type="ECO:0000256" key="8">
    <source>
        <dbReference type="PIRSR" id="PIRSR000232-1"/>
    </source>
</evidence>
<gene>
    <name evidence="10" type="ordered locus">TEQUI_1441</name>
</gene>
<feature type="binding site" evidence="8">
    <location>
        <position position="45"/>
    </location>
    <ligand>
        <name>FMN</name>
        <dbReference type="ChEBI" id="CHEBI:58210"/>
        <note>ligand shared between dimeric partners</note>
    </ligand>
</feature>
<dbReference type="Pfam" id="PF00881">
    <property type="entry name" value="Nitroreductase"/>
    <property type="match status" value="1"/>
</dbReference>
<dbReference type="Gene3D" id="3.40.109.10">
    <property type="entry name" value="NADH Oxidase"/>
    <property type="match status" value="1"/>
</dbReference>
<dbReference type="InterPro" id="IPR029479">
    <property type="entry name" value="Nitroreductase"/>
</dbReference>
<dbReference type="Proteomes" id="UP000007472">
    <property type="component" value="Chromosome"/>
</dbReference>
<dbReference type="KEGG" id="teq:TEQUI_1441"/>
<comment type="similarity">
    <text evidence="1 7">Belongs to the nitroreductase family.</text>
</comment>
<keyword evidence="5 7" id="KW-0560">Oxidoreductase</keyword>
<evidence type="ECO:0000256" key="7">
    <source>
        <dbReference type="PIRNR" id="PIRNR000232"/>
    </source>
</evidence>
<evidence type="ECO:0000313" key="10">
    <source>
        <dbReference type="EMBL" id="ADU92355.1"/>
    </source>
</evidence>
<dbReference type="EMBL" id="CP002456">
    <property type="protein sequence ID" value="ADU92355.1"/>
    <property type="molecule type" value="Genomic_DNA"/>
</dbReference>